<sequence length="58" mass="6530">MVMSVLPYVFGNSHKISTSVKSHSRINVPNHNQNKCVKLGSQITVRINVSWSHVTVRI</sequence>
<dbReference type="AlphaFoldDB" id="A0A0B6XZ90"/>
<accession>A0A0B6XZ90</accession>
<feature type="non-terminal residue" evidence="1">
    <location>
        <position position="58"/>
    </location>
</feature>
<protein>
    <submittedName>
        <fullName evidence="1">Uncharacterized protein</fullName>
    </submittedName>
</protein>
<proteinExistence type="predicted"/>
<dbReference type="EMBL" id="HACG01002323">
    <property type="protein sequence ID" value="CEK49188.1"/>
    <property type="molecule type" value="Transcribed_RNA"/>
</dbReference>
<evidence type="ECO:0000313" key="1">
    <source>
        <dbReference type="EMBL" id="CEK49188.1"/>
    </source>
</evidence>
<reference evidence="1" key="1">
    <citation type="submission" date="2014-12" db="EMBL/GenBank/DDBJ databases">
        <title>Insight into the proteome of Arion vulgaris.</title>
        <authorList>
            <person name="Aradska J."/>
            <person name="Bulat T."/>
            <person name="Smidak R."/>
            <person name="Sarate P."/>
            <person name="Gangsoo J."/>
            <person name="Sialana F."/>
            <person name="Bilban M."/>
            <person name="Lubec G."/>
        </authorList>
    </citation>
    <scope>NUCLEOTIDE SEQUENCE</scope>
    <source>
        <tissue evidence="1">Skin</tissue>
    </source>
</reference>
<organism evidence="1">
    <name type="scientific">Arion vulgaris</name>
    <dbReference type="NCBI Taxonomy" id="1028688"/>
    <lineage>
        <taxon>Eukaryota</taxon>
        <taxon>Metazoa</taxon>
        <taxon>Spiralia</taxon>
        <taxon>Lophotrochozoa</taxon>
        <taxon>Mollusca</taxon>
        <taxon>Gastropoda</taxon>
        <taxon>Heterobranchia</taxon>
        <taxon>Euthyneura</taxon>
        <taxon>Panpulmonata</taxon>
        <taxon>Eupulmonata</taxon>
        <taxon>Stylommatophora</taxon>
        <taxon>Helicina</taxon>
        <taxon>Arionoidea</taxon>
        <taxon>Arionidae</taxon>
        <taxon>Arion</taxon>
    </lineage>
</organism>
<gene>
    <name evidence="1" type="primary">ORF6754</name>
</gene>
<name>A0A0B6XZ90_9EUPU</name>